<organism evidence="3 4">
    <name type="scientific">Petromyces alliaceus</name>
    <name type="common">Aspergillus alliaceus</name>
    <dbReference type="NCBI Taxonomy" id="209559"/>
    <lineage>
        <taxon>Eukaryota</taxon>
        <taxon>Fungi</taxon>
        <taxon>Dikarya</taxon>
        <taxon>Ascomycota</taxon>
        <taxon>Pezizomycotina</taxon>
        <taxon>Eurotiomycetes</taxon>
        <taxon>Eurotiomycetidae</taxon>
        <taxon>Eurotiales</taxon>
        <taxon>Aspergillaceae</taxon>
        <taxon>Aspergillus</taxon>
        <taxon>Aspergillus subgen. Circumdati</taxon>
    </lineage>
</organism>
<sequence length="266" mass="29132">MTFTYRDGIAVLQLIAFIPSLNLALYLCYKQGLKAVASCWRFLLILSCLRIAGAVCQLLLISHASEDVVVTKIVCDLLGIAPLTLAAVGLLQRVNETAKQVSRYTFMFVSIVSMVGLIIGIVGAVQAVNGANYKVTSLLKAALALFIVCLGLMFLILFYLSWDIKSLPVSEQRVIYSVYLCSPLLVVRMVYAALSDYGSDPRFALFDGSPTAYLCMSVLEEIVLMIICLMIGFMCPPPVPDRTTNKLISPGSLEAGKQSWMSSLYR</sequence>
<dbReference type="PANTHER" id="PTHR42109">
    <property type="entry name" value="UNPLACED GENOMIC SCAFFOLD UM_SCAF_CONTIG_1.265, WHOLE GENOME SHOTGUN SEQUENCE"/>
    <property type="match status" value="1"/>
</dbReference>
<feature type="transmembrane region" description="Helical" evidence="1">
    <location>
        <begin position="211"/>
        <end position="233"/>
    </location>
</feature>
<dbReference type="Pfam" id="PF24800">
    <property type="entry name" value="DUF7702"/>
    <property type="match status" value="1"/>
</dbReference>
<dbReference type="PANTHER" id="PTHR42109:SF2">
    <property type="entry name" value="INTEGRAL MEMBRANE PROTEIN"/>
    <property type="match status" value="1"/>
</dbReference>
<dbReference type="AlphaFoldDB" id="A0A8H6A619"/>
<evidence type="ECO:0000313" key="3">
    <source>
        <dbReference type="EMBL" id="KAF5860794.1"/>
    </source>
</evidence>
<reference evidence="3 4" key="1">
    <citation type="submission" date="2019-04" db="EMBL/GenBank/DDBJ databases">
        <title>Aspergillus burnettii sp. nov., novel species from soil in southeast Queensland.</title>
        <authorList>
            <person name="Gilchrist C.L.M."/>
            <person name="Pitt J.I."/>
            <person name="Lange L."/>
            <person name="Lacey H.J."/>
            <person name="Vuong D."/>
            <person name="Midgley D.J."/>
            <person name="Greenfield P."/>
            <person name="Bradbury M."/>
            <person name="Lacey E."/>
            <person name="Busk P.K."/>
            <person name="Pilgaard B."/>
            <person name="Chooi Y.H."/>
            <person name="Piggott A.M."/>
        </authorList>
    </citation>
    <scope>NUCLEOTIDE SEQUENCE [LARGE SCALE GENOMIC DNA]</scope>
    <source>
        <strain evidence="3 4">FRR 5400</strain>
    </source>
</reference>
<comment type="caution">
    <text evidence="3">The sequence shown here is derived from an EMBL/GenBank/DDBJ whole genome shotgun (WGS) entry which is preliminary data.</text>
</comment>
<feature type="transmembrane region" description="Helical" evidence="1">
    <location>
        <begin position="174"/>
        <end position="191"/>
    </location>
</feature>
<feature type="transmembrane region" description="Helical" evidence="1">
    <location>
        <begin position="69"/>
        <end position="92"/>
    </location>
</feature>
<keyword evidence="4" id="KW-1185">Reference proteome</keyword>
<dbReference type="Proteomes" id="UP000541154">
    <property type="component" value="Unassembled WGS sequence"/>
</dbReference>
<feature type="transmembrane region" description="Helical" evidence="1">
    <location>
        <begin position="41"/>
        <end position="63"/>
    </location>
</feature>
<protein>
    <recommendedName>
        <fullName evidence="2">DUF7702 domain-containing protein</fullName>
    </recommendedName>
</protein>
<gene>
    <name evidence="3" type="ORF">ETB97_001076</name>
</gene>
<dbReference type="InterPro" id="IPR056119">
    <property type="entry name" value="DUF7702"/>
</dbReference>
<keyword evidence="1" id="KW-1133">Transmembrane helix</keyword>
<name>A0A8H6A619_PETAA</name>
<feature type="transmembrane region" description="Helical" evidence="1">
    <location>
        <begin position="141"/>
        <end position="162"/>
    </location>
</feature>
<feature type="domain" description="DUF7702" evidence="2">
    <location>
        <begin position="3"/>
        <end position="234"/>
    </location>
</feature>
<evidence type="ECO:0000313" key="4">
    <source>
        <dbReference type="Proteomes" id="UP000541154"/>
    </source>
</evidence>
<feature type="transmembrane region" description="Helical" evidence="1">
    <location>
        <begin position="12"/>
        <end position="29"/>
    </location>
</feature>
<feature type="transmembrane region" description="Helical" evidence="1">
    <location>
        <begin position="104"/>
        <end position="129"/>
    </location>
</feature>
<proteinExistence type="predicted"/>
<keyword evidence="1" id="KW-0472">Membrane</keyword>
<accession>A0A8H6A619</accession>
<dbReference type="EMBL" id="SPNV01000119">
    <property type="protein sequence ID" value="KAF5860794.1"/>
    <property type="molecule type" value="Genomic_DNA"/>
</dbReference>
<keyword evidence="1" id="KW-0812">Transmembrane</keyword>
<evidence type="ECO:0000259" key="2">
    <source>
        <dbReference type="Pfam" id="PF24800"/>
    </source>
</evidence>
<evidence type="ECO:0000256" key="1">
    <source>
        <dbReference type="SAM" id="Phobius"/>
    </source>
</evidence>